<comment type="caution">
    <text evidence="2">The sequence shown here is derived from an EMBL/GenBank/DDBJ whole genome shotgun (WGS) entry which is preliminary data.</text>
</comment>
<sequence>MDSETHTDEEFQPGLGATTPGSTSRAIQTFSTAWRRIKLVPSRRLYSSHGVFSGSQHFTVTGGTFTNVTNTFPTVATVPPDFRVVPFGDLDLQREIQLECAVDRHTARRVHCAQVVREICNATVAMYQGDGAEEVYRISPDAWRDNSARMAARCCNCKIYGATQTLFKFTEQRNLGDTC</sequence>
<evidence type="ECO:0000256" key="1">
    <source>
        <dbReference type="SAM" id="MobiDB-lite"/>
    </source>
</evidence>
<name>A0AAD7EC93_9AGAR</name>
<dbReference type="Proteomes" id="UP001218218">
    <property type="component" value="Unassembled WGS sequence"/>
</dbReference>
<feature type="region of interest" description="Disordered" evidence="1">
    <location>
        <begin position="1"/>
        <end position="24"/>
    </location>
</feature>
<keyword evidence="3" id="KW-1185">Reference proteome</keyword>
<gene>
    <name evidence="2" type="ORF">DFH08DRAFT_899188</name>
</gene>
<reference evidence="2" key="1">
    <citation type="submission" date="2023-03" db="EMBL/GenBank/DDBJ databases">
        <title>Massive genome expansion in bonnet fungi (Mycena s.s.) driven by repeated elements and novel gene families across ecological guilds.</title>
        <authorList>
            <consortium name="Lawrence Berkeley National Laboratory"/>
            <person name="Harder C.B."/>
            <person name="Miyauchi S."/>
            <person name="Viragh M."/>
            <person name="Kuo A."/>
            <person name="Thoen E."/>
            <person name="Andreopoulos B."/>
            <person name="Lu D."/>
            <person name="Skrede I."/>
            <person name="Drula E."/>
            <person name="Henrissat B."/>
            <person name="Morin E."/>
            <person name="Kohler A."/>
            <person name="Barry K."/>
            <person name="LaButti K."/>
            <person name="Morin E."/>
            <person name="Salamov A."/>
            <person name="Lipzen A."/>
            <person name="Mereny Z."/>
            <person name="Hegedus B."/>
            <person name="Baldrian P."/>
            <person name="Stursova M."/>
            <person name="Weitz H."/>
            <person name="Taylor A."/>
            <person name="Grigoriev I.V."/>
            <person name="Nagy L.G."/>
            <person name="Martin F."/>
            <person name="Kauserud H."/>
        </authorList>
    </citation>
    <scope>NUCLEOTIDE SEQUENCE</scope>
    <source>
        <strain evidence="2">CBHHK002</strain>
    </source>
</reference>
<organism evidence="2 3">
    <name type="scientific">Mycena albidolilacea</name>
    <dbReference type="NCBI Taxonomy" id="1033008"/>
    <lineage>
        <taxon>Eukaryota</taxon>
        <taxon>Fungi</taxon>
        <taxon>Dikarya</taxon>
        <taxon>Basidiomycota</taxon>
        <taxon>Agaricomycotina</taxon>
        <taxon>Agaricomycetes</taxon>
        <taxon>Agaricomycetidae</taxon>
        <taxon>Agaricales</taxon>
        <taxon>Marasmiineae</taxon>
        <taxon>Mycenaceae</taxon>
        <taxon>Mycena</taxon>
    </lineage>
</organism>
<accession>A0AAD7EC93</accession>
<evidence type="ECO:0000313" key="3">
    <source>
        <dbReference type="Proteomes" id="UP001218218"/>
    </source>
</evidence>
<dbReference type="EMBL" id="JARIHO010000080">
    <property type="protein sequence ID" value="KAJ7310034.1"/>
    <property type="molecule type" value="Genomic_DNA"/>
</dbReference>
<proteinExistence type="predicted"/>
<dbReference type="AlphaFoldDB" id="A0AAD7EC93"/>
<evidence type="ECO:0000313" key="2">
    <source>
        <dbReference type="EMBL" id="KAJ7310034.1"/>
    </source>
</evidence>
<protein>
    <submittedName>
        <fullName evidence="2">Uncharacterized protein</fullName>
    </submittedName>
</protein>